<protein>
    <submittedName>
        <fullName evidence="1">Uncharacterized protein</fullName>
    </submittedName>
</protein>
<dbReference type="EMBL" id="BGZK01000554">
    <property type="protein sequence ID" value="GBP49926.1"/>
    <property type="molecule type" value="Genomic_DNA"/>
</dbReference>
<evidence type="ECO:0000313" key="1">
    <source>
        <dbReference type="EMBL" id="GBP49926.1"/>
    </source>
</evidence>
<organism evidence="1 2">
    <name type="scientific">Eumeta variegata</name>
    <name type="common">Bagworm moth</name>
    <name type="synonym">Eumeta japonica</name>
    <dbReference type="NCBI Taxonomy" id="151549"/>
    <lineage>
        <taxon>Eukaryota</taxon>
        <taxon>Metazoa</taxon>
        <taxon>Ecdysozoa</taxon>
        <taxon>Arthropoda</taxon>
        <taxon>Hexapoda</taxon>
        <taxon>Insecta</taxon>
        <taxon>Pterygota</taxon>
        <taxon>Neoptera</taxon>
        <taxon>Endopterygota</taxon>
        <taxon>Lepidoptera</taxon>
        <taxon>Glossata</taxon>
        <taxon>Ditrysia</taxon>
        <taxon>Tineoidea</taxon>
        <taxon>Psychidae</taxon>
        <taxon>Oiketicinae</taxon>
        <taxon>Eumeta</taxon>
    </lineage>
</organism>
<name>A0A4C1WET0_EUMVA</name>
<dbReference type="AlphaFoldDB" id="A0A4C1WET0"/>
<gene>
    <name evidence="1" type="ORF">EVAR_29539_1</name>
</gene>
<accession>A0A4C1WET0</accession>
<comment type="caution">
    <text evidence="1">The sequence shown here is derived from an EMBL/GenBank/DDBJ whole genome shotgun (WGS) entry which is preliminary data.</text>
</comment>
<proteinExistence type="predicted"/>
<evidence type="ECO:0000313" key="2">
    <source>
        <dbReference type="Proteomes" id="UP000299102"/>
    </source>
</evidence>
<dbReference type="Proteomes" id="UP000299102">
    <property type="component" value="Unassembled WGS sequence"/>
</dbReference>
<reference evidence="1 2" key="1">
    <citation type="journal article" date="2019" name="Commun. Biol.">
        <title>The bagworm genome reveals a unique fibroin gene that provides high tensile strength.</title>
        <authorList>
            <person name="Kono N."/>
            <person name="Nakamura H."/>
            <person name="Ohtoshi R."/>
            <person name="Tomita M."/>
            <person name="Numata K."/>
            <person name="Arakawa K."/>
        </authorList>
    </citation>
    <scope>NUCLEOTIDE SEQUENCE [LARGE SCALE GENOMIC DNA]</scope>
</reference>
<sequence>MFGERNARGRRDARAPLTTVRRLPRYLRGNVVLTASFGRMQVSNAQVVALIANAIQHSPNEDFVINSCPGGVEAAAPRAPPWRGRPRDVIP</sequence>
<keyword evidence="2" id="KW-1185">Reference proteome</keyword>